<accession>A0ACC1LBY0</accession>
<evidence type="ECO:0000313" key="1">
    <source>
        <dbReference type="EMBL" id="KAJ2804404.1"/>
    </source>
</evidence>
<dbReference type="Proteomes" id="UP001140087">
    <property type="component" value="Unassembled WGS sequence"/>
</dbReference>
<proteinExistence type="predicted"/>
<sequence>MSGLPQTPQRYAPGQYVARPGTPGQLPMGTPPQRPTMNYRPGMPLQPHTPQQQQQQQAMMAGRGIAMTPQQMHYNQQLQQQQQQQQFQQQYLQQQQQMARAGLAPGPGGAMRPGMALQQPQSQMFAYTGATSIAGGIGIPAQQHPALIQPAAMRKRKSNRPGQEVAGAAGAAAADEGDELDSIQPYNISLARYQNNHNLMSEIFMAVPTSAITPPKHYYEDMSYEAAKTELEALDASIEECKKEHADRVRAIQSSREEFAELAKTLVGAADADAIRTAVEEKFGMAFVDNPYRTIERVPVTAVDAAEGAVYKQL</sequence>
<comment type="caution">
    <text evidence="1">The sequence shown here is derived from an EMBL/GenBank/DDBJ whole genome shotgun (WGS) entry which is preliminary data.</text>
</comment>
<keyword evidence="2" id="KW-1185">Reference proteome</keyword>
<dbReference type="EMBL" id="JANBUN010000360">
    <property type="protein sequence ID" value="KAJ2804404.1"/>
    <property type="molecule type" value="Genomic_DNA"/>
</dbReference>
<name>A0ACC1LBY0_9FUNG</name>
<organism evidence="1 2">
    <name type="scientific">Coemansia helicoidea</name>
    <dbReference type="NCBI Taxonomy" id="1286919"/>
    <lineage>
        <taxon>Eukaryota</taxon>
        <taxon>Fungi</taxon>
        <taxon>Fungi incertae sedis</taxon>
        <taxon>Zoopagomycota</taxon>
        <taxon>Kickxellomycotina</taxon>
        <taxon>Kickxellomycetes</taxon>
        <taxon>Kickxellales</taxon>
        <taxon>Kickxellaceae</taxon>
        <taxon>Coemansia</taxon>
    </lineage>
</organism>
<protein>
    <submittedName>
        <fullName evidence="1">Uncharacterized protein</fullName>
    </submittedName>
</protein>
<evidence type="ECO:0000313" key="2">
    <source>
        <dbReference type="Proteomes" id="UP001140087"/>
    </source>
</evidence>
<gene>
    <name evidence="1" type="ORF">H4R21_001655</name>
</gene>
<reference evidence="1" key="1">
    <citation type="submission" date="2022-07" db="EMBL/GenBank/DDBJ databases">
        <title>Phylogenomic reconstructions and comparative analyses of Kickxellomycotina fungi.</title>
        <authorList>
            <person name="Reynolds N.K."/>
            <person name="Stajich J.E."/>
            <person name="Barry K."/>
            <person name="Grigoriev I.V."/>
            <person name="Crous P."/>
            <person name="Smith M.E."/>
        </authorList>
    </citation>
    <scope>NUCLEOTIDE SEQUENCE</scope>
    <source>
        <strain evidence="1">BCRC 34780</strain>
    </source>
</reference>